<proteinExistence type="predicted"/>
<dbReference type="HOGENOM" id="CLU_083892_0_0_9"/>
<accession>F9DQU9</accession>
<dbReference type="STRING" id="759851.SAMN04244570_1444"/>
<organism evidence="1 2">
    <name type="scientific">Sporosarcina newyorkensis 2681</name>
    <dbReference type="NCBI Taxonomy" id="1027292"/>
    <lineage>
        <taxon>Bacteria</taxon>
        <taxon>Bacillati</taxon>
        <taxon>Bacillota</taxon>
        <taxon>Bacilli</taxon>
        <taxon>Bacillales</taxon>
        <taxon>Caryophanaceae</taxon>
        <taxon>Sporosarcina</taxon>
    </lineage>
</organism>
<evidence type="ECO:0000313" key="1">
    <source>
        <dbReference type="EMBL" id="EGQ26842.1"/>
    </source>
</evidence>
<reference evidence="1 2" key="1">
    <citation type="submission" date="2011-04" db="EMBL/GenBank/DDBJ databases">
        <authorList>
            <person name="Muzny D."/>
            <person name="Qin X."/>
            <person name="Deng J."/>
            <person name="Jiang H."/>
            <person name="Liu Y."/>
            <person name="Qu J."/>
            <person name="Song X.-Z."/>
            <person name="Zhang L."/>
            <person name="Thornton R."/>
            <person name="Coyle M."/>
            <person name="Francisco L."/>
            <person name="Jackson L."/>
            <person name="Javaid M."/>
            <person name="Korchina V."/>
            <person name="Kovar C."/>
            <person name="Mata R."/>
            <person name="Mathew T."/>
            <person name="Ngo R."/>
            <person name="Nguyen L."/>
            <person name="Nguyen N."/>
            <person name="Okwuonu G."/>
            <person name="Ongeri F."/>
            <person name="Pham C."/>
            <person name="Simmons D."/>
            <person name="Wilczek-Boney K."/>
            <person name="Hale W."/>
            <person name="Jakkamsetti A."/>
            <person name="Pham P."/>
            <person name="Ruth R."/>
            <person name="San Lucas F."/>
            <person name="Warren J."/>
            <person name="Zhang J."/>
            <person name="Zhao Z."/>
            <person name="Zhou C."/>
            <person name="Zhu D."/>
            <person name="Lee S."/>
            <person name="Bess C."/>
            <person name="Blankenburg K."/>
            <person name="Forbes L."/>
            <person name="Fu Q."/>
            <person name="Gubbala S."/>
            <person name="Hirani K."/>
            <person name="Jayaseelan J.C."/>
            <person name="Lara F."/>
            <person name="Munidasa M."/>
            <person name="Palculict T."/>
            <person name="Patil S."/>
            <person name="Pu L.-L."/>
            <person name="Saada N."/>
            <person name="Tang L."/>
            <person name="Weissenberger G."/>
            <person name="Zhu Y."/>
            <person name="Hemphill L."/>
            <person name="Shang Y."/>
            <person name="Youmans B."/>
            <person name="Ayvaz T."/>
            <person name="Ross M."/>
            <person name="Santibanez J."/>
            <person name="Aqrawi P."/>
            <person name="Gross S."/>
            <person name="Joshi V."/>
            <person name="Fowler G."/>
            <person name="Nazareth L."/>
            <person name="Reid J."/>
            <person name="Worley K."/>
            <person name="Petrosino J."/>
            <person name="Highlander S."/>
            <person name="Gibbs R."/>
        </authorList>
    </citation>
    <scope>NUCLEOTIDE SEQUENCE [LARGE SCALE GENOMIC DNA]</scope>
    <source>
        <strain evidence="1 2">2681</strain>
    </source>
</reference>
<evidence type="ECO:0000313" key="2">
    <source>
        <dbReference type="Proteomes" id="UP000005316"/>
    </source>
</evidence>
<dbReference type="InterPro" id="IPR024787">
    <property type="entry name" value="EcsC"/>
</dbReference>
<comment type="caution">
    <text evidence="1">The sequence shown here is derived from an EMBL/GenBank/DDBJ whole genome shotgun (WGS) entry which is preliminary data.</text>
</comment>
<dbReference type="EMBL" id="AFPZ01000029">
    <property type="protein sequence ID" value="EGQ26842.1"/>
    <property type="molecule type" value="Genomic_DNA"/>
</dbReference>
<dbReference type="Pfam" id="PF12787">
    <property type="entry name" value="EcsC"/>
    <property type="match status" value="1"/>
</dbReference>
<protein>
    <submittedName>
        <fullName evidence="1">ABC superfamily ATP binding cassette transporter, binding protein</fullName>
    </submittedName>
</protein>
<dbReference type="AlphaFoldDB" id="F9DQU9"/>
<gene>
    <name evidence="1" type="ORF">HMPREF9372_1179</name>
</gene>
<dbReference type="eggNOG" id="ENOG502Z89E">
    <property type="taxonomic scope" value="Bacteria"/>
</dbReference>
<dbReference type="Proteomes" id="UP000005316">
    <property type="component" value="Unassembled WGS sequence"/>
</dbReference>
<dbReference type="PANTHER" id="PTHR41260">
    <property type="entry name" value="PROTEIN ECSC"/>
    <property type="match status" value="1"/>
</dbReference>
<dbReference type="PANTHER" id="PTHR41260:SF1">
    <property type="entry name" value="PROTEIN ECSC"/>
    <property type="match status" value="1"/>
</dbReference>
<sequence length="289" mass="33013">MGKRGNSKEKERRTMNDSREWLTEELKKVQDWENNQSDLWFWEKLGRLPFKIIDKWTPDFIQRKIGILLDELGQYIQTGGSYLSSVSKITSYYPDFDVSTLANVEKLPVSTMDVAVEKITGNRKKLATLQGAGTGIGGVFTLSIDIPLLLSLQLKTLQDIAICYGYDPNIKEERLFVVKCMQYVSADIVGKQAILTQLSQFDSPDDALKREILSELQGWREVFFSYRDQLGWKKFFQMIPIAGLVFGAFINRSAVNDIAEAGKMLYRKRRIVERLDILHDSSDISCSDA</sequence>
<name>F9DQU9_9BACL</name>